<evidence type="ECO:0000313" key="1">
    <source>
        <dbReference type="EMBL" id="MPC80398.1"/>
    </source>
</evidence>
<reference evidence="1 2" key="1">
    <citation type="submission" date="2019-05" db="EMBL/GenBank/DDBJ databases">
        <title>Another draft genome of Portunus trituberculatus and its Hox gene families provides insights of decapod evolution.</title>
        <authorList>
            <person name="Jeong J.-H."/>
            <person name="Song I."/>
            <person name="Kim S."/>
            <person name="Choi T."/>
            <person name="Kim D."/>
            <person name="Ryu S."/>
            <person name="Kim W."/>
        </authorList>
    </citation>
    <scope>NUCLEOTIDE SEQUENCE [LARGE SCALE GENOMIC DNA]</scope>
    <source>
        <tissue evidence="1">Muscle</tissue>
    </source>
</reference>
<keyword evidence="2" id="KW-1185">Reference proteome</keyword>
<sequence length="92" mass="10471">MKEPQLYHPEFQNVDEKKPLLAVHEATHQVLEDRHSPSIVQGIHVKEVWDGQLEELTLLQVLGLQVSLAALSQTTGWSSATDCLSHSWFNWI</sequence>
<dbReference type="AlphaFoldDB" id="A0A5B7IHW6"/>
<comment type="caution">
    <text evidence="1">The sequence shown here is derived from an EMBL/GenBank/DDBJ whole genome shotgun (WGS) entry which is preliminary data.</text>
</comment>
<name>A0A5B7IHW6_PORTR</name>
<accession>A0A5B7IHW6</accession>
<dbReference type="Proteomes" id="UP000324222">
    <property type="component" value="Unassembled WGS sequence"/>
</dbReference>
<organism evidence="1 2">
    <name type="scientific">Portunus trituberculatus</name>
    <name type="common">Swimming crab</name>
    <name type="synonym">Neptunus trituberculatus</name>
    <dbReference type="NCBI Taxonomy" id="210409"/>
    <lineage>
        <taxon>Eukaryota</taxon>
        <taxon>Metazoa</taxon>
        <taxon>Ecdysozoa</taxon>
        <taxon>Arthropoda</taxon>
        <taxon>Crustacea</taxon>
        <taxon>Multicrustacea</taxon>
        <taxon>Malacostraca</taxon>
        <taxon>Eumalacostraca</taxon>
        <taxon>Eucarida</taxon>
        <taxon>Decapoda</taxon>
        <taxon>Pleocyemata</taxon>
        <taxon>Brachyura</taxon>
        <taxon>Eubrachyura</taxon>
        <taxon>Portunoidea</taxon>
        <taxon>Portunidae</taxon>
        <taxon>Portuninae</taxon>
        <taxon>Portunus</taxon>
    </lineage>
</organism>
<dbReference type="EMBL" id="VSRR010053897">
    <property type="protein sequence ID" value="MPC80398.1"/>
    <property type="molecule type" value="Genomic_DNA"/>
</dbReference>
<protein>
    <submittedName>
        <fullName evidence="1">Uncharacterized protein</fullName>
    </submittedName>
</protein>
<gene>
    <name evidence="1" type="ORF">E2C01_074976</name>
</gene>
<evidence type="ECO:0000313" key="2">
    <source>
        <dbReference type="Proteomes" id="UP000324222"/>
    </source>
</evidence>
<proteinExistence type="predicted"/>